<dbReference type="EMBL" id="MRVZ01000012">
    <property type="protein sequence ID" value="PAU25799.1"/>
    <property type="molecule type" value="Genomic_DNA"/>
</dbReference>
<evidence type="ECO:0000313" key="2">
    <source>
        <dbReference type="Proteomes" id="UP000218543"/>
    </source>
</evidence>
<dbReference type="Proteomes" id="UP000218543">
    <property type="component" value="Unassembled WGS sequence"/>
</dbReference>
<organism evidence="1 2">
    <name type="scientific">Escherichia coli</name>
    <dbReference type="NCBI Taxonomy" id="562"/>
    <lineage>
        <taxon>Bacteria</taxon>
        <taxon>Pseudomonadati</taxon>
        <taxon>Pseudomonadota</taxon>
        <taxon>Gammaproteobacteria</taxon>
        <taxon>Enterobacterales</taxon>
        <taxon>Enterobacteriaceae</taxon>
        <taxon>Escherichia</taxon>
    </lineage>
</organism>
<accession>A0A2A2CG61</accession>
<evidence type="ECO:0008006" key="3">
    <source>
        <dbReference type="Google" id="ProtNLM"/>
    </source>
</evidence>
<protein>
    <recommendedName>
        <fullName evidence="3">GNAT family N-acetyltransferase</fullName>
    </recommendedName>
</protein>
<reference evidence="1 2" key="1">
    <citation type="submission" date="2016-12" db="EMBL/GenBank/DDBJ databases">
        <title>Real-Time Genomic Investigation Underlying the Public Health Response to a Shiga Toxin-Producing Escherichia Coli O26:H11 Outbreak in a Nursery.</title>
        <authorList>
            <person name="Ferdous M."/>
            <person name="Moran-Gilad J."/>
            <person name="Rossen J.W."/>
            <person name="Gdalevich M."/>
        </authorList>
    </citation>
    <scope>NUCLEOTIDE SEQUENCE [LARGE SCALE GENOMIC DNA]</scope>
    <source>
        <strain evidence="1 2">STEC 514-2</strain>
    </source>
</reference>
<proteinExistence type="predicted"/>
<dbReference type="AlphaFoldDB" id="A0A2A2CG61"/>
<gene>
    <name evidence="1" type="ORF">BTQ06_04760</name>
</gene>
<comment type="caution">
    <text evidence="1">The sequence shown here is derived from an EMBL/GenBank/DDBJ whole genome shotgun (WGS) entry which is preliminary data.</text>
</comment>
<dbReference type="RefSeq" id="WP_095586004.1">
    <property type="nucleotide sequence ID" value="NZ_MRVZ01000012.1"/>
</dbReference>
<name>A0A2A2CG61_ECOLX</name>
<sequence>MQFPRTEADVHKFFTEELGPLLVRHWDEETARTGQPHGLDVPAFMAAWEQRGIMVIMAFDGDTPVGFMLVYVFRPLFLNSTVMQVERWYAAQDGVDKDMFDYLTAIVPAMGVSQIHVIACDARPVPDGVSTDAADNYQLVRLVV</sequence>
<evidence type="ECO:0000313" key="1">
    <source>
        <dbReference type="EMBL" id="PAU25799.1"/>
    </source>
</evidence>